<keyword evidence="3" id="KW-1185">Reference proteome</keyword>
<dbReference type="OrthoDB" id="10551011at2759"/>
<reference evidence="2 3" key="1">
    <citation type="journal article" date="2015" name="Proc. Natl. Acad. Sci. U.S.A.">
        <title>The resurrection genome of Boea hygrometrica: A blueprint for survival of dehydration.</title>
        <authorList>
            <person name="Xiao L."/>
            <person name="Yang G."/>
            <person name="Zhang L."/>
            <person name="Yang X."/>
            <person name="Zhao S."/>
            <person name="Ji Z."/>
            <person name="Zhou Q."/>
            <person name="Hu M."/>
            <person name="Wang Y."/>
            <person name="Chen M."/>
            <person name="Xu Y."/>
            <person name="Jin H."/>
            <person name="Xiao X."/>
            <person name="Hu G."/>
            <person name="Bao F."/>
            <person name="Hu Y."/>
            <person name="Wan P."/>
            <person name="Li L."/>
            <person name="Deng X."/>
            <person name="Kuang T."/>
            <person name="Xiang C."/>
            <person name="Zhu J.K."/>
            <person name="Oliver M.J."/>
            <person name="He Y."/>
        </authorList>
    </citation>
    <scope>NUCLEOTIDE SEQUENCE [LARGE SCALE GENOMIC DNA]</scope>
    <source>
        <strain evidence="3">cv. XS01</strain>
    </source>
</reference>
<proteinExistence type="predicted"/>
<evidence type="ECO:0000313" key="3">
    <source>
        <dbReference type="Proteomes" id="UP000250235"/>
    </source>
</evidence>
<dbReference type="AlphaFoldDB" id="A0A2Z7ANE5"/>
<dbReference type="Proteomes" id="UP000250235">
    <property type="component" value="Unassembled WGS sequence"/>
</dbReference>
<evidence type="ECO:0000256" key="1">
    <source>
        <dbReference type="SAM" id="MobiDB-lite"/>
    </source>
</evidence>
<evidence type="ECO:0000313" key="2">
    <source>
        <dbReference type="EMBL" id="KZV20787.1"/>
    </source>
</evidence>
<sequence length="106" mass="11514">MGQMMMRNQHLKNFICAAAQGNVLRPAEGSRGPELLPREDKPTMGPRFQPEVVDQSSKSQSVGLLKGCGTASAFVLGAKCDGFKSCHPYLLRLTGVVTRKRSVSNH</sequence>
<gene>
    <name evidence="2" type="ORF">F511_30429</name>
</gene>
<accession>A0A2Z7ANE5</accession>
<dbReference type="EMBL" id="KV015567">
    <property type="protein sequence ID" value="KZV20787.1"/>
    <property type="molecule type" value="Genomic_DNA"/>
</dbReference>
<protein>
    <submittedName>
        <fullName evidence="2">UBX domain-containing protein 4</fullName>
    </submittedName>
</protein>
<feature type="region of interest" description="Disordered" evidence="1">
    <location>
        <begin position="27"/>
        <end position="56"/>
    </location>
</feature>
<name>A0A2Z7ANE5_9LAMI</name>
<organism evidence="2 3">
    <name type="scientific">Dorcoceras hygrometricum</name>
    <dbReference type="NCBI Taxonomy" id="472368"/>
    <lineage>
        <taxon>Eukaryota</taxon>
        <taxon>Viridiplantae</taxon>
        <taxon>Streptophyta</taxon>
        <taxon>Embryophyta</taxon>
        <taxon>Tracheophyta</taxon>
        <taxon>Spermatophyta</taxon>
        <taxon>Magnoliopsida</taxon>
        <taxon>eudicotyledons</taxon>
        <taxon>Gunneridae</taxon>
        <taxon>Pentapetalae</taxon>
        <taxon>asterids</taxon>
        <taxon>lamiids</taxon>
        <taxon>Lamiales</taxon>
        <taxon>Gesneriaceae</taxon>
        <taxon>Didymocarpoideae</taxon>
        <taxon>Trichosporeae</taxon>
        <taxon>Loxocarpinae</taxon>
        <taxon>Dorcoceras</taxon>
    </lineage>
</organism>